<name>A0A316UUD1_9BASI</name>
<gene>
    <name evidence="8" type="ORF">BDZ90DRAFT_217838</name>
</gene>
<evidence type="ECO:0000256" key="1">
    <source>
        <dbReference type="ARBA" id="ARBA00004141"/>
    </source>
</evidence>
<sequence>MSTSSPMVTLEQATWAWIMAGPAKHRLSIGKRFVKAFMAGLFLSTGGMLVQVLSADPWLTENAAGLLKIIQGAVFPVGLVMIVLLQMDLVTGQMAIMTMATIKRKVPYWAWIADWALVFVGNLAGALLYTGIVYGSGIYTPAMKTGAAGVATMKAGSSISFGKNIVRAIGCNTLVCLAVFQASLAKDAVSKVVCAWFPIFVFVAAGFEHVVASMFLIPEGLENGAMVTVGRYIGTALVPAFLGNVIGAWLLVLPLMYLYGGDEFDPAKTTEEKGSPSPTIHEPMGQVQSGHYVKDIERAEP</sequence>
<evidence type="ECO:0000313" key="8">
    <source>
        <dbReference type="EMBL" id="PWN28916.1"/>
    </source>
</evidence>
<dbReference type="InterPro" id="IPR023271">
    <property type="entry name" value="Aquaporin-like"/>
</dbReference>
<evidence type="ECO:0000256" key="5">
    <source>
        <dbReference type="ARBA" id="ARBA00049660"/>
    </source>
</evidence>
<dbReference type="PANTHER" id="PTHR30520:SF6">
    <property type="entry name" value="FORMATE_NITRATE FAMILY TRANSPORTER (EUROFUNG)"/>
    <property type="match status" value="1"/>
</dbReference>
<keyword evidence="9" id="KW-1185">Reference proteome</keyword>
<dbReference type="STRING" id="1569628.A0A316UUD1"/>
<dbReference type="OrthoDB" id="4829at2759"/>
<dbReference type="GO" id="GO:0015513">
    <property type="term" value="F:high-affinity secondary active nitrite transmembrane transporter activity"/>
    <property type="evidence" value="ECO:0007669"/>
    <property type="project" value="TreeGrafter"/>
</dbReference>
<organism evidence="8 9">
    <name type="scientific">Jaminaea rosea</name>
    <dbReference type="NCBI Taxonomy" id="1569628"/>
    <lineage>
        <taxon>Eukaryota</taxon>
        <taxon>Fungi</taxon>
        <taxon>Dikarya</taxon>
        <taxon>Basidiomycota</taxon>
        <taxon>Ustilaginomycotina</taxon>
        <taxon>Exobasidiomycetes</taxon>
        <taxon>Microstromatales</taxon>
        <taxon>Microstromatales incertae sedis</taxon>
        <taxon>Jaminaea</taxon>
    </lineage>
</organism>
<keyword evidence="4 7" id="KW-0472">Membrane</keyword>
<protein>
    <submittedName>
        <fullName evidence="8">Formate/nitrite transporter</fullName>
    </submittedName>
</protein>
<evidence type="ECO:0000256" key="6">
    <source>
        <dbReference type="SAM" id="MobiDB-lite"/>
    </source>
</evidence>
<dbReference type="Gene3D" id="1.20.1080.10">
    <property type="entry name" value="Glycerol uptake facilitator protein"/>
    <property type="match status" value="1"/>
</dbReference>
<dbReference type="Proteomes" id="UP000245884">
    <property type="component" value="Unassembled WGS sequence"/>
</dbReference>
<evidence type="ECO:0000256" key="4">
    <source>
        <dbReference type="ARBA" id="ARBA00023136"/>
    </source>
</evidence>
<feature type="transmembrane region" description="Helical" evidence="7">
    <location>
        <begin position="192"/>
        <end position="217"/>
    </location>
</feature>
<keyword evidence="2 7" id="KW-0812">Transmembrane</keyword>
<dbReference type="PANTHER" id="PTHR30520">
    <property type="entry name" value="FORMATE TRANSPORTER-RELATED"/>
    <property type="match status" value="1"/>
</dbReference>
<feature type="transmembrane region" description="Helical" evidence="7">
    <location>
        <begin position="237"/>
        <end position="259"/>
    </location>
</feature>
<dbReference type="InterPro" id="IPR000292">
    <property type="entry name" value="For/NO2_transpt"/>
</dbReference>
<dbReference type="AlphaFoldDB" id="A0A316UUD1"/>
<feature type="region of interest" description="Disordered" evidence="6">
    <location>
        <begin position="268"/>
        <end position="301"/>
    </location>
</feature>
<dbReference type="Pfam" id="PF01226">
    <property type="entry name" value="Form_Nir_trans"/>
    <property type="match status" value="1"/>
</dbReference>
<reference evidence="8 9" key="1">
    <citation type="journal article" date="2018" name="Mol. Biol. Evol.">
        <title>Broad Genomic Sampling Reveals a Smut Pathogenic Ancestry of the Fungal Clade Ustilaginomycotina.</title>
        <authorList>
            <person name="Kijpornyongpan T."/>
            <person name="Mondo S.J."/>
            <person name="Barry K."/>
            <person name="Sandor L."/>
            <person name="Lee J."/>
            <person name="Lipzen A."/>
            <person name="Pangilinan J."/>
            <person name="LaButti K."/>
            <person name="Hainaut M."/>
            <person name="Henrissat B."/>
            <person name="Grigoriev I.V."/>
            <person name="Spatafora J.W."/>
            <person name="Aime M.C."/>
        </authorList>
    </citation>
    <scope>NUCLEOTIDE SEQUENCE [LARGE SCALE GENOMIC DNA]</scope>
    <source>
        <strain evidence="8 9">MCA 5214</strain>
    </source>
</reference>
<dbReference type="EMBL" id="KZ819664">
    <property type="protein sequence ID" value="PWN28916.1"/>
    <property type="molecule type" value="Genomic_DNA"/>
</dbReference>
<evidence type="ECO:0000256" key="7">
    <source>
        <dbReference type="SAM" id="Phobius"/>
    </source>
</evidence>
<evidence type="ECO:0000256" key="3">
    <source>
        <dbReference type="ARBA" id="ARBA00022989"/>
    </source>
</evidence>
<feature type="transmembrane region" description="Helical" evidence="7">
    <location>
        <begin position="108"/>
        <end position="134"/>
    </location>
</feature>
<dbReference type="GO" id="GO:0015707">
    <property type="term" value="P:nitrite transport"/>
    <property type="evidence" value="ECO:0007669"/>
    <property type="project" value="TreeGrafter"/>
</dbReference>
<comment type="similarity">
    <text evidence="5">Belongs to the FNT transporter (TC 1.A.16) family.</text>
</comment>
<dbReference type="GO" id="GO:0005886">
    <property type="term" value="C:plasma membrane"/>
    <property type="evidence" value="ECO:0007669"/>
    <property type="project" value="TreeGrafter"/>
</dbReference>
<proteinExistence type="inferred from homology"/>
<comment type="subcellular location">
    <subcellularLocation>
        <location evidence="1">Membrane</location>
        <topology evidence="1">Multi-pass membrane protein</topology>
    </subcellularLocation>
</comment>
<dbReference type="RefSeq" id="XP_025363528.1">
    <property type="nucleotide sequence ID" value="XM_025504335.1"/>
</dbReference>
<feature type="transmembrane region" description="Helical" evidence="7">
    <location>
        <begin position="65"/>
        <end position="87"/>
    </location>
</feature>
<feature type="transmembrane region" description="Helical" evidence="7">
    <location>
        <begin position="165"/>
        <end position="185"/>
    </location>
</feature>
<keyword evidence="3 7" id="KW-1133">Transmembrane helix</keyword>
<evidence type="ECO:0000256" key="2">
    <source>
        <dbReference type="ARBA" id="ARBA00022692"/>
    </source>
</evidence>
<feature type="transmembrane region" description="Helical" evidence="7">
    <location>
        <begin position="33"/>
        <end position="53"/>
    </location>
</feature>
<accession>A0A316UUD1</accession>
<feature type="compositionally biased region" description="Basic and acidic residues" evidence="6">
    <location>
        <begin position="292"/>
        <end position="301"/>
    </location>
</feature>
<dbReference type="GeneID" id="37026158"/>
<evidence type="ECO:0000313" key="9">
    <source>
        <dbReference type="Proteomes" id="UP000245884"/>
    </source>
</evidence>